<protein>
    <submittedName>
        <fullName evidence="1">Uncharacterized protein</fullName>
    </submittedName>
</protein>
<organism evidence="1 2">
    <name type="scientific">Sphingomonas oryzagri</name>
    <dbReference type="NCBI Taxonomy" id="3042314"/>
    <lineage>
        <taxon>Bacteria</taxon>
        <taxon>Pseudomonadati</taxon>
        <taxon>Pseudomonadota</taxon>
        <taxon>Alphaproteobacteria</taxon>
        <taxon>Sphingomonadales</taxon>
        <taxon>Sphingomonadaceae</taxon>
        <taxon>Sphingomonas</taxon>
    </lineage>
</organism>
<reference evidence="1" key="1">
    <citation type="submission" date="2023-04" db="EMBL/GenBank/DDBJ databases">
        <title>Sphingomonas sp. MAHUQ-71 isolated from rice field.</title>
        <authorList>
            <person name="Huq M.A."/>
        </authorList>
    </citation>
    <scope>NUCLEOTIDE SEQUENCE</scope>
    <source>
        <strain evidence="1">MAHUQ-71</strain>
    </source>
</reference>
<proteinExistence type="predicted"/>
<evidence type="ECO:0000313" key="2">
    <source>
        <dbReference type="Proteomes" id="UP001160625"/>
    </source>
</evidence>
<sequence length="77" mass="8836">MKTSLFPEAEFQPLAPRYLDQHNPSHLPPSDPAIFTLWRVTARYERCAVVCTEANEKGIPPNNFTIAKINQLARVWQ</sequence>
<name>A0ABT6N7N8_9SPHN</name>
<comment type="caution">
    <text evidence="1">The sequence shown here is derived from an EMBL/GenBank/DDBJ whole genome shotgun (WGS) entry which is preliminary data.</text>
</comment>
<dbReference type="RefSeq" id="WP_281046468.1">
    <property type="nucleotide sequence ID" value="NZ_JARYGZ010000006.1"/>
</dbReference>
<accession>A0ABT6N7N8</accession>
<evidence type="ECO:0000313" key="1">
    <source>
        <dbReference type="EMBL" id="MDH7641129.1"/>
    </source>
</evidence>
<dbReference type="Proteomes" id="UP001160625">
    <property type="component" value="Unassembled WGS sequence"/>
</dbReference>
<keyword evidence="2" id="KW-1185">Reference proteome</keyword>
<gene>
    <name evidence="1" type="ORF">QGN17_20510</name>
</gene>
<dbReference type="EMBL" id="JARYGZ010000006">
    <property type="protein sequence ID" value="MDH7641129.1"/>
    <property type="molecule type" value="Genomic_DNA"/>
</dbReference>